<evidence type="ECO:0000313" key="1">
    <source>
        <dbReference type="EMBL" id="MPN24210.1"/>
    </source>
</evidence>
<comment type="caution">
    <text evidence="1">The sequence shown here is derived from an EMBL/GenBank/DDBJ whole genome shotgun (WGS) entry which is preliminary data.</text>
</comment>
<dbReference type="PANTHER" id="PTHR43169">
    <property type="entry name" value="EXSB FAMILY PROTEIN"/>
    <property type="match status" value="1"/>
</dbReference>
<dbReference type="PANTHER" id="PTHR43169:SF2">
    <property type="entry name" value="NAD_GMP SYNTHASE DOMAIN-CONTAINING PROTEIN"/>
    <property type="match status" value="1"/>
</dbReference>
<sequence>MSKEADLFTWNKPSYACLATRIPTGRLITAQLLQRVERAEEALFALGFSDLRVRLLEESARIQLPACQMAAALEQRQEILAAIKPYFASVLLDLEERKGELQ</sequence>
<proteinExistence type="predicted"/>
<organism evidence="1">
    <name type="scientific">bioreactor metagenome</name>
    <dbReference type="NCBI Taxonomy" id="1076179"/>
    <lineage>
        <taxon>unclassified sequences</taxon>
        <taxon>metagenomes</taxon>
        <taxon>ecological metagenomes</taxon>
    </lineage>
</organism>
<protein>
    <submittedName>
        <fullName evidence="1">Uncharacterized protein</fullName>
    </submittedName>
</protein>
<gene>
    <name evidence="1" type="ORF">SDC9_171604</name>
</gene>
<dbReference type="InterPro" id="IPR052188">
    <property type="entry name" value="Ni-pincer_cofactor_biosynth"/>
</dbReference>
<accession>A0A645GDQ2</accession>
<dbReference type="AlphaFoldDB" id="A0A645GDQ2"/>
<reference evidence="1" key="1">
    <citation type="submission" date="2019-08" db="EMBL/GenBank/DDBJ databases">
        <authorList>
            <person name="Kucharzyk K."/>
            <person name="Murdoch R.W."/>
            <person name="Higgins S."/>
            <person name="Loffler F."/>
        </authorList>
    </citation>
    <scope>NUCLEOTIDE SEQUENCE</scope>
</reference>
<name>A0A645GDQ2_9ZZZZ</name>
<dbReference type="EMBL" id="VSSQ01072988">
    <property type="protein sequence ID" value="MPN24210.1"/>
    <property type="molecule type" value="Genomic_DNA"/>
</dbReference>